<evidence type="ECO:0000313" key="2">
    <source>
        <dbReference type="Proteomes" id="UP000235392"/>
    </source>
</evidence>
<dbReference type="Proteomes" id="UP000235392">
    <property type="component" value="Unassembled WGS sequence"/>
</dbReference>
<dbReference type="EMBL" id="PGCI01000115">
    <property type="protein sequence ID" value="PLW39437.1"/>
    <property type="molecule type" value="Genomic_DNA"/>
</dbReference>
<evidence type="ECO:0000313" key="1">
    <source>
        <dbReference type="EMBL" id="PLW39437.1"/>
    </source>
</evidence>
<organism evidence="1 2">
    <name type="scientific">Puccinia coronata f. sp. avenae</name>
    <dbReference type="NCBI Taxonomy" id="200324"/>
    <lineage>
        <taxon>Eukaryota</taxon>
        <taxon>Fungi</taxon>
        <taxon>Dikarya</taxon>
        <taxon>Basidiomycota</taxon>
        <taxon>Pucciniomycotina</taxon>
        <taxon>Pucciniomycetes</taxon>
        <taxon>Pucciniales</taxon>
        <taxon>Pucciniaceae</taxon>
        <taxon>Puccinia</taxon>
    </lineage>
</organism>
<gene>
    <name evidence="1" type="ORF">PCASD_08012</name>
</gene>
<proteinExistence type="predicted"/>
<sequence>MDWSLGCLLADSNLEKLAYWAVGTVSLDLSRTPWGIPFFTQSRWAQTWGSDLAKAPLNPISSESVVAAVVFPVPRIVDSSY</sequence>
<dbReference type="AlphaFoldDB" id="A0A2N5UP79"/>
<protein>
    <submittedName>
        <fullName evidence="1">Uncharacterized protein</fullName>
    </submittedName>
</protein>
<reference evidence="1 2" key="1">
    <citation type="submission" date="2017-11" db="EMBL/GenBank/DDBJ databases">
        <title>De novo assembly and phasing of dikaryotic genomes from two isolates of Puccinia coronata f. sp. avenae, the causal agent of oat crown rust.</title>
        <authorList>
            <person name="Miller M.E."/>
            <person name="Zhang Y."/>
            <person name="Omidvar V."/>
            <person name="Sperschneider J."/>
            <person name="Schwessinger B."/>
            <person name="Raley C."/>
            <person name="Palmer J.M."/>
            <person name="Garnica D."/>
            <person name="Upadhyaya N."/>
            <person name="Rathjen J."/>
            <person name="Taylor J.M."/>
            <person name="Park R.F."/>
            <person name="Dodds P.N."/>
            <person name="Hirsch C.D."/>
            <person name="Kianian S.F."/>
            <person name="Figueroa M."/>
        </authorList>
    </citation>
    <scope>NUCLEOTIDE SEQUENCE [LARGE SCALE GENOMIC DNA]</scope>
    <source>
        <strain evidence="1">12SD80</strain>
    </source>
</reference>
<comment type="caution">
    <text evidence="1">The sequence shown here is derived from an EMBL/GenBank/DDBJ whole genome shotgun (WGS) entry which is preliminary data.</text>
</comment>
<accession>A0A2N5UP79</accession>
<name>A0A2N5UP79_9BASI</name>